<dbReference type="STRING" id="1218591.LEP1GSC199_2184"/>
<dbReference type="GO" id="GO:0008168">
    <property type="term" value="F:methyltransferase activity"/>
    <property type="evidence" value="ECO:0007669"/>
    <property type="project" value="InterPro"/>
</dbReference>
<keyword evidence="1" id="KW-0812">Transmembrane</keyword>
<sequence length="395" mass="45686">MGEILDKIQGLNRKYLKKLLFSQSSYPIHKVCFYLLGIGIYSLRITLVVSSLCLIHYIYNFSFRKFSFNKLILFIFWTVFICIYYLQYKLPFFPPEFDGSLSLVVYLVRAIPLLLLILVSLQLKNKSIYFNLVFLFSLGMLTHAILNTVNTVIISDPPYYGRVYEFFTGGRVNSPGTTLLASFSSLLLLGFVGDKKVQKKKLLYVFLFITFILSAAISLTFLARTYFFVLAIGIILIAIRYATETRKISLLLLFIFLSVTLLTLVFGFLLPANLMDRIINGVYSIKIQHNIDYFNQIGENFFIYPKSHITLDEYWFHNFFYDVHRSSGPYAAICAYGIVLITSFSIVVNWKKRYTKSLLIIFSLFIPYLLTTIPWESSEYQIIILFAGFTMLVAD</sequence>
<feature type="transmembrane region" description="Helical" evidence="1">
    <location>
        <begin position="128"/>
        <end position="154"/>
    </location>
</feature>
<keyword evidence="1" id="KW-0472">Membrane</keyword>
<feature type="transmembrane region" description="Helical" evidence="1">
    <location>
        <begin position="225"/>
        <end position="243"/>
    </location>
</feature>
<dbReference type="InterPro" id="IPR009630">
    <property type="entry name" value="DUF1229"/>
</dbReference>
<dbReference type="GO" id="GO:0032259">
    <property type="term" value="P:methylation"/>
    <property type="evidence" value="ECO:0007669"/>
    <property type="project" value="InterPro"/>
</dbReference>
<feature type="transmembrane region" description="Helical" evidence="1">
    <location>
        <begin position="202"/>
        <end position="219"/>
    </location>
</feature>
<evidence type="ECO:0000313" key="2">
    <source>
        <dbReference type="EMBL" id="EMY69649.1"/>
    </source>
</evidence>
<comment type="caution">
    <text evidence="2">The sequence shown here is derived from an EMBL/GenBank/DDBJ whole genome shotgun (WGS) entry which is preliminary data.</text>
</comment>
<feature type="transmembrane region" description="Helical" evidence="1">
    <location>
        <begin position="357"/>
        <end position="373"/>
    </location>
</feature>
<organism evidence="2 3">
    <name type="scientific">Leptospira vanthielii serovar Holland str. Waz Holland = ATCC 700522</name>
    <dbReference type="NCBI Taxonomy" id="1218591"/>
    <lineage>
        <taxon>Bacteria</taxon>
        <taxon>Pseudomonadati</taxon>
        <taxon>Spirochaetota</taxon>
        <taxon>Spirochaetia</taxon>
        <taxon>Leptospirales</taxon>
        <taxon>Leptospiraceae</taxon>
        <taxon>Leptospira</taxon>
    </lineage>
</organism>
<proteinExistence type="predicted"/>
<feature type="transmembrane region" description="Helical" evidence="1">
    <location>
        <begin position="71"/>
        <end position="88"/>
    </location>
</feature>
<feature type="transmembrane region" description="Helical" evidence="1">
    <location>
        <begin position="100"/>
        <end position="121"/>
    </location>
</feature>
<dbReference type="PROSITE" id="PS00092">
    <property type="entry name" value="N6_MTASE"/>
    <property type="match status" value="1"/>
</dbReference>
<dbReference type="EMBL" id="AOGY02000051">
    <property type="protein sequence ID" value="EMY69649.1"/>
    <property type="molecule type" value="Genomic_DNA"/>
</dbReference>
<evidence type="ECO:0000256" key="1">
    <source>
        <dbReference type="SAM" id="Phobius"/>
    </source>
</evidence>
<reference evidence="2 3" key="1">
    <citation type="submission" date="2013-03" db="EMBL/GenBank/DDBJ databases">
        <authorList>
            <person name="Harkins D.M."/>
            <person name="Durkin A.S."/>
            <person name="Brinkac L.M."/>
            <person name="Haft D.H."/>
            <person name="Selengut J.D."/>
            <person name="Sanka R."/>
            <person name="DePew J."/>
            <person name="Purushe J."/>
            <person name="Galloway R.L."/>
            <person name="Vinetz J.M."/>
            <person name="Sutton G.G."/>
            <person name="Nierman W.C."/>
            <person name="Fouts D.E."/>
        </authorList>
    </citation>
    <scope>NUCLEOTIDE SEQUENCE [LARGE SCALE GENOMIC DNA]</scope>
    <source>
        <strain evidence="2 3">Waz Holland</strain>
    </source>
</reference>
<dbReference type="AlphaFoldDB" id="N1W0C6"/>
<dbReference type="Proteomes" id="UP000012227">
    <property type="component" value="Unassembled WGS sequence"/>
</dbReference>
<feature type="transmembrane region" description="Helical" evidence="1">
    <location>
        <begin position="250"/>
        <end position="270"/>
    </location>
</feature>
<dbReference type="InterPro" id="IPR002052">
    <property type="entry name" value="DNA_methylase_N6_adenine_CS"/>
</dbReference>
<protein>
    <submittedName>
        <fullName evidence="2">PF06797 family protein</fullName>
    </submittedName>
</protein>
<name>N1W0C6_9LEPT</name>
<feature type="transmembrane region" description="Helical" evidence="1">
    <location>
        <begin position="174"/>
        <end position="193"/>
    </location>
</feature>
<feature type="transmembrane region" description="Helical" evidence="1">
    <location>
        <begin position="33"/>
        <end position="59"/>
    </location>
</feature>
<gene>
    <name evidence="2" type="ORF">LEP1GSC199_2184</name>
</gene>
<dbReference type="Pfam" id="PF06797">
    <property type="entry name" value="DUF1229"/>
    <property type="match status" value="2"/>
</dbReference>
<keyword evidence="1" id="KW-1133">Transmembrane helix</keyword>
<feature type="transmembrane region" description="Helical" evidence="1">
    <location>
        <begin position="330"/>
        <end position="350"/>
    </location>
</feature>
<dbReference type="GO" id="GO:0003676">
    <property type="term" value="F:nucleic acid binding"/>
    <property type="evidence" value="ECO:0007669"/>
    <property type="project" value="InterPro"/>
</dbReference>
<evidence type="ECO:0000313" key="3">
    <source>
        <dbReference type="Proteomes" id="UP000012227"/>
    </source>
</evidence>
<accession>N1W0C6</accession>